<dbReference type="PANTHER" id="PTHR10088">
    <property type="entry name" value="GLUCOKINASE REGULATORY PROTEIN"/>
    <property type="match status" value="1"/>
</dbReference>
<dbReference type="FunFam" id="3.40.50.10490:FF:000014">
    <property type="entry name" value="N-acetylmuramic acid 6-phosphate etherase"/>
    <property type="match status" value="1"/>
</dbReference>
<name>A0A553K0Q0_9ACTN</name>
<dbReference type="EMBL" id="VKKG01000003">
    <property type="protein sequence ID" value="TRY18265.1"/>
    <property type="molecule type" value="Genomic_DNA"/>
</dbReference>
<comment type="similarity">
    <text evidence="3">Belongs to the GCKR-like family. MurNAc-6-P etherase subfamily.</text>
</comment>
<dbReference type="HAMAP" id="MF_00068">
    <property type="entry name" value="MurQ"/>
    <property type="match status" value="1"/>
</dbReference>
<dbReference type="GO" id="GO:0046348">
    <property type="term" value="P:amino sugar catabolic process"/>
    <property type="evidence" value="ECO:0007669"/>
    <property type="project" value="InterPro"/>
</dbReference>
<accession>A0A553K0Q0</accession>
<proteinExistence type="inferred from homology"/>
<protein>
    <recommendedName>
        <fullName evidence="3">N-acetylmuramic acid 6-phosphate etherase</fullName>
        <shortName evidence="3">MurNAc-6-P etherase</shortName>
        <ecNumber evidence="3">4.2.1.126</ecNumber>
    </recommendedName>
    <alternativeName>
        <fullName evidence="3">N-acetylmuramic acid 6-phosphate hydrolase</fullName>
    </alternativeName>
    <alternativeName>
        <fullName evidence="3">N-acetylmuramic acid 6-phosphate lyase</fullName>
    </alternativeName>
</protein>
<dbReference type="PROSITE" id="PS51464">
    <property type="entry name" value="SIS"/>
    <property type="match status" value="1"/>
</dbReference>
<dbReference type="InterPro" id="IPR005488">
    <property type="entry name" value="Etherase_MurQ"/>
</dbReference>
<dbReference type="GO" id="GO:0009254">
    <property type="term" value="P:peptidoglycan turnover"/>
    <property type="evidence" value="ECO:0007669"/>
    <property type="project" value="TreeGrafter"/>
</dbReference>
<feature type="active site" evidence="3">
    <location>
        <position position="116"/>
    </location>
</feature>
<dbReference type="Gene3D" id="1.10.8.1080">
    <property type="match status" value="1"/>
</dbReference>
<dbReference type="NCBIfam" id="TIGR00274">
    <property type="entry name" value="N-acetylmuramic acid 6-phosphate etherase"/>
    <property type="match status" value="1"/>
</dbReference>
<dbReference type="GO" id="GO:0016835">
    <property type="term" value="F:carbon-oxygen lyase activity"/>
    <property type="evidence" value="ECO:0007669"/>
    <property type="project" value="UniProtKB-UniRule"/>
</dbReference>
<comment type="subunit">
    <text evidence="3">Homodimer.</text>
</comment>
<comment type="pathway">
    <text evidence="3">Amino-sugar metabolism; N-acetylmuramate degradation.</text>
</comment>
<dbReference type="UniPathway" id="UPA00342"/>
<gene>
    <name evidence="3 5" type="primary">murQ</name>
    <name evidence="5" type="ORF">FOJ82_09520</name>
</gene>
<keyword evidence="2 3" id="KW-0119">Carbohydrate metabolism</keyword>
<evidence type="ECO:0000313" key="5">
    <source>
        <dbReference type="EMBL" id="TRY18265.1"/>
    </source>
</evidence>
<dbReference type="AlphaFoldDB" id="A0A553K0Q0"/>
<dbReference type="Pfam" id="PF22645">
    <property type="entry name" value="GKRP_SIS_N"/>
    <property type="match status" value="1"/>
</dbReference>
<dbReference type="Proteomes" id="UP000317638">
    <property type="component" value="Unassembled WGS sequence"/>
</dbReference>
<dbReference type="SUPFAM" id="SSF53697">
    <property type="entry name" value="SIS domain"/>
    <property type="match status" value="1"/>
</dbReference>
<dbReference type="InterPro" id="IPR000408">
    <property type="entry name" value="Reg_chr_condens"/>
</dbReference>
<comment type="caution">
    <text evidence="5">The sequence shown here is derived from an EMBL/GenBank/DDBJ whole genome shotgun (WGS) entry which is preliminary data.</text>
</comment>
<evidence type="ECO:0000259" key="4">
    <source>
        <dbReference type="PROSITE" id="PS51464"/>
    </source>
</evidence>
<dbReference type="OrthoDB" id="9813395at2"/>
<dbReference type="PANTHER" id="PTHR10088:SF4">
    <property type="entry name" value="GLUCOKINASE REGULATORY PROTEIN"/>
    <property type="match status" value="1"/>
</dbReference>
<comment type="miscellaneous">
    <text evidence="3">A lyase-type mechanism (elimination/hydration) is suggested for the cleavage of the lactyl ether bond of MurNAc 6-phosphate, with the formation of an alpha,beta-unsaturated aldehyde intermediate with (E)-stereochemistry, followed by the syn addition of water to give product.</text>
</comment>
<dbReference type="GO" id="GO:0097367">
    <property type="term" value="F:carbohydrate derivative binding"/>
    <property type="evidence" value="ECO:0007669"/>
    <property type="project" value="InterPro"/>
</dbReference>
<feature type="active site" description="Proton donor" evidence="3">
    <location>
        <position position="85"/>
    </location>
</feature>
<evidence type="ECO:0000313" key="6">
    <source>
        <dbReference type="Proteomes" id="UP000317638"/>
    </source>
</evidence>
<comment type="catalytic activity">
    <reaction evidence="3">
        <text>N-acetyl-D-muramate 6-phosphate + H2O = N-acetyl-D-glucosamine 6-phosphate + (R)-lactate</text>
        <dbReference type="Rhea" id="RHEA:26410"/>
        <dbReference type="ChEBI" id="CHEBI:15377"/>
        <dbReference type="ChEBI" id="CHEBI:16004"/>
        <dbReference type="ChEBI" id="CHEBI:57513"/>
        <dbReference type="ChEBI" id="CHEBI:58722"/>
        <dbReference type="EC" id="4.2.1.126"/>
    </reaction>
</comment>
<comment type="function">
    <text evidence="3">Specifically catalyzes the cleavage of the D-lactyl ether substituent of MurNAc 6-phosphate, producing GlcNAc 6-phosphate and D-lactate.</text>
</comment>
<reference evidence="5 6" key="1">
    <citation type="submission" date="2019-07" db="EMBL/GenBank/DDBJ databases">
        <authorList>
            <person name="Zhou L.-Y."/>
        </authorList>
    </citation>
    <scope>NUCLEOTIDE SEQUENCE [LARGE SCALE GENOMIC DNA]</scope>
    <source>
        <strain evidence="5 6">YIM 101269</strain>
    </source>
</reference>
<dbReference type="PROSITE" id="PS50012">
    <property type="entry name" value="RCC1_3"/>
    <property type="match status" value="1"/>
</dbReference>
<dbReference type="GO" id="GO:0097173">
    <property type="term" value="P:N-acetylmuramic acid catabolic process"/>
    <property type="evidence" value="ECO:0007669"/>
    <property type="project" value="UniProtKB-UniPathway"/>
</dbReference>
<feature type="domain" description="SIS" evidence="4">
    <location>
        <begin position="57"/>
        <end position="220"/>
    </location>
</feature>
<evidence type="ECO:0000256" key="1">
    <source>
        <dbReference type="ARBA" id="ARBA00023239"/>
    </source>
</evidence>
<keyword evidence="6" id="KW-1185">Reference proteome</keyword>
<dbReference type="RefSeq" id="WP_143938241.1">
    <property type="nucleotide sequence ID" value="NZ_VKKG01000003.1"/>
</dbReference>
<evidence type="ECO:0000256" key="3">
    <source>
        <dbReference type="HAMAP-Rule" id="MF_00068"/>
    </source>
</evidence>
<dbReference type="InterPro" id="IPR046348">
    <property type="entry name" value="SIS_dom_sf"/>
</dbReference>
<dbReference type="GO" id="GO:0016803">
    <property type="term" value="F:ether hydrolase activity"/>
    <property type="evidence" value="ECO:0007669"/>
    <property type="project" value="TreeGrafter"/>
</dbReference>
<dbReference type="CDD" id="cd05007">
    <property type="entry name" value="SIS_Etherase"/>
    <property type="match status" value="1"/>
</dbReference>
<organism evidence="5 6">
    <name type="scientific">Tessaracoccus rhinocerotis</name>
    <dbReference type="NCBI Taxonomy" id="1689449"/>
    <lineage>
        <taxon>Bacteria</taxon>
        <taxon>Bacillati</taxon>
        <taxon>Actinomycetota</taxon>
        <taxon>Actinomycetes</taxon>
        <taxon>Propionibacteriales</taxon>
        <taxon>Propionibacteriaceae</taxon>
        <taxon>Tessaracoccus</taxon>
    </lineage>
</organism>
<dbReference type="InterPro" id="IPR001347">
    <property type="entry name" value="SIS_dom"/>
</dbReference>
<dbReference type="NCBIfam" id="NF003915">
    <property type="entry name" value="PRK05441.1"/>
    <property type="match status" value="1"/>
</dbReference>
<keyword evidence="1 3" id="KW-0456">Lyase</keyword>
<dbReference type="InterPro" id="IPR040190">
    <property type="entry name" value="MURQ/GCKR"/>
</dbReference>
<dbReference type="NCBIfam" id="NF009222">
    <property type="entry name" value="PRK12570.1"/>
    <property type="match status" value="1"/>
</dbReference>
<sequence>MTELPNNLATEGVDPRFADLDTRDVAELARVMNDADAGVTDAVAAALPQITAAIEEVSRRFNDGGRIVYLGAGTSGRLGVLDASECPPTYNTRPEQVVGLIAGGEHALRNAAEGAEDSAQLGAADLDGIGVTAADVVVGIAASGRTPYVLGALARAREVGAATVALSCNADAEISAAADLPIEVVVGPEVVAGSTRLRAGTATKLVLNMISTITMIKAGKVFGNRMVDMRASNEKLRTRAARMVSELADVDVAAATETLDRNGWSVKRAVLALLADLGPADAARVLDEHGGRLRDALTARG</sequence>
<dbReference type="Gene3D" id="3.40.50.10490">
    <property type="entry name" value="Glucose-6-phosphate isomerase like protein, domain 1"/>
    <property type="match status" value="1"/>
</dbReference>
<dbReference type="EC" id="4.2.1.126" evidence="3"/>
<evidence type="ECO:0000256" key="2">
    <source>
        <dbReference type="ARBA" id="ARBA00023277"/>
    </source>
</evidence>